<keyword evidence="4" id="KW-0472">Membrane</keyword>
<dbReference type="Pfam" id="PF07859">
    <property type="entry name" value="Abhydrolase_3"/>
    <property type="match status" value="2"/>
</dbReference>
<dbReference type="InterPro" id="IPR013094">
    <property type="entry name" value="AB_hydrolase_3"/>
</dbReference>
<evidence type="ECO:0000259" key="5">
    <source>
        <dbReference type="Pfam" id="PF07859"/>
    </source>
</evidence>
<dbReference type="InterPro" id="IPR050300">
    <property type="entry name" value="GDXG_lipolytic_enzyme"/>
</dbReference>
<accession>A0A8D0BPA4</accession>
<keyword evidence="4" id="KW-0812">Transmembrane</keyword>
<keyword evidence="7" id="KW-1185">Reference proteome</keyword>
<evidence type="ECO:0000313" key="6">
    <source>
        <dbReference type="Ensembl" id="ENSSMRP00000011278.1"/>
    </source>
</evidence>
<dbReference type="Gene3D" id="3.40.50.1820">
    <property type="entry name" value="alpha/beta hydrolase"/>
    <property type="match status" value="1"/>
</dbReference>
<feature type="domain" description="Alpha/beta hydrolase fold-3" evidence="5">
    <location>
        <begin position="125"/>
        <end position="265"/>
    </location>
</feature>
<dbReference type="OMA" id="PVRMYQP"/>
<dbReference type="SUPFAM" id="SSF53474">
    <property type="entry name" value="alpha/beta-Hydrolases"/>
    <property type="match status" value="1"/>
</dbReference>
<keyword evidence="4" id="KW-1133">Transmembrane helix</keyword>
<dbReference type="GeneTree" id="ENSGT00940000163565"/>
<comment type="similarity">
    <text evidence="1">Belongs to the 'GDXG' lipolytic enzyme family.</text>
</comment>
<feature type="transmembrane region" description="Helical" evidence="4">
    <location>
        <begin position="68"/>
        <end position="89"/>
    </location>
</feature>
<evidence type="ECO:0000256" key="1">
    <source>
        <dbReference type="ARBA" id="ARBA00010515"/>
    </source>
</evidence>
<evidence type="ECO:0000256" key="3">
    <source>
        <dbReference type="PROSITE-ProRule" id="PRU10038"/>
    </source>
</evidence>
<evidence type="ECO:0000256" key="2">
    <source>
        <dbReference type="ARBA" id="ARBA00022801"/>
    </source>
</evidence>
<dbReference type="PANTHER" id="PTHR48081:SF32">
    <property type="entry name" value="ALPHA_BETA HYDROLASE FOLD-3 DOMAIN-CONTAINING PROTEIN"/>
    <property type="match status" value="1"/>
</dbReference>
<keyword evidence="2" id="KW-0378">Hydrolase</keyword>
<proteinExistence type="inferred from homology"/>
<evidence type="ECO:0000313" key="7">
    <source>
        <dbReference type="Proteomes" id="UP000694421"/>
    </source>
</evidence>
<dbReference type="GO" id="GO:0016787">
    <property type="term" value="F:hydrolase activity"/>
    <property type="evidence" value="ECO:0007669"/>
    <property type="project" value="UniProtKB-KW"/>
</dbReference>
<organism evidence="6 7">
    <name type="scientific">Salvator merianae</name>
    <name type="common">Argentine black and white tegu</name>
    <name type="synonym">Tupinambis merianae</name>
    <dbReference type="NCBI Taxonomy" id="96440"/>
    <lineage>
        <taxon>Eukaryota</taxon>
        <taxon>Metazoa</taxon>
        <taxon>Chordata</taxon>
        <taxon>Craniata</taxon>
        <taxon>Vertebrata</taxon>
        <taxon>Euteleostomi</taxon>
        <taxon>Lepidosauria</taxon>
        <taxon>Squamata</taxon>
        <taxon>Bifurcata</taxon>
        <taxon>Unidentata</taxon>
        <taxon>Episquamata</taxon>
        <taxon>Laterata</taxon>
        <taxon>Teiioidea</taxon>
        <taxon>Teiidae</taxon>
        <taxon>Salvator</taxon>
    </lineage>
</organism>
<dbReference type="Ensembl" id="ENSSMRT00000013132.1">
    <property type="protein sequence ID" value="ENSSMRP00000011278.1"/>
    <property type="gene ID" value="ENSSMRG00000008868.1"/>
</dbReference>
<sequence length="415" mass="47517">MIHTETLLSCEDKKCRDSEQLGFLWALSWLASIMLAAVLLLVLWSILFHFSTTEIPAGISQPLKLRCLHCLILMTIGLVCLCWWFRLYFKCKQKVSLSIKDLRFDGVPVRMYQPKTLRGGPWRTILYFHGGAGHFGSVDHHLCTPNEWYTSSYLFNHRYRLSPEHPYPALLTDCLTATEHLMTHCEDYAVDSNSIIISGDSCGGTIAALVCQHLLGKPGFPKPRAQILIYPFLQAVDFNLPSYQKNQNKPLLTRRQVVENIVQCLQQDMSLVDKALNGSHISQEKKMRYQKWLHPEIIPEALKTHGCRQVSPPSPESFLDDEKIKEAFEMISPLLAEDSVIRQLPECYILTCTNDALMDDGLLYKKRLEDNGVRVTWYQLEDGFHGVLFFINHWLFHFSAAKQGLDSVVAFINNL</sequence>
<evidence type="ECO:0000256" key="4">
    <source>
        <dbReference type="SAM" id="Phobius"/>
    </source>
</evidence>
<dbReference type="Proteomes" id="UP000694421">
    <property type="component" value="Unplaced"/>
</dbReference>
<feature type="transmembrane region" description="Helical" evidence="4">
    <location>
        <begin position="23"/>
        <end position="47"/>
    </location>
</feature>
<dbReference type="PROSITE" id="PS01174">
    <property type="entry name" value="LIPASE_GDXG_SER"/>
    <property type="match status" value="1"/>
</dbReference>
<reference evidence="6" key="2">
    <citation type="submission" date="2025-09" db="UniProtKB">
        <authorList>
            <consortium name="Ensembl"/>
        </authorList>
    </citation>
    <scope>IDENTIFICATION</scope>
</reference>
<protein>
    <recommendedName>
        <fullName evidence="5">Alpha/beta hydrolase fold-3 domain-containing protein</fullName>
    </recommendedName>
</protein>
<reference evidence="6" key="1">
    <citation type="submission" date="2025-08" db="UniProtKB">
        <authorList>
            <consortium name="Ensembl"/>
        </authorList>
    </citation>
    <scope>IDENTIFICATION</scope>
</reference>
<dbReference type="InterPro" id="IPR029058">
    <property type="entry name" value="AB_hydrolase_fold"/>
</dbReference>
<name>A0A8D0BPA4_SALMN</name>
<feature type="domain" description="Alpha/beta hydrolase fold-3" evidence="5">
    <location>
        <begin position="329"/>
        <end position="387"/>
    </location>
</feature>
<dbReference type="AlphaFoldDB" id="A0A8D0BPA4"/>
<feature type="active site" evidence="3">
    <location>
        <position position="201"/>
    </location>
</feature>
<dbReference type="InterPro" id="IPR033140">
    <property type="entry name" value="Lipase_GDXG_put_SER_AS"/>
</dbReference>
<dbReference type="PANTHER" id="PTHR48081">
    <property type="entry name" value="AB HYDROLASE SUPERFAMILY PROTEIN C4A8.06C"/>
    <property type="match status" value="1"/>
</dbReference>